<dbReference type="Gene3D" id="3.30.1120.90">
    <property type="entry name" value="Nucleosome assembly protein"/>
    <property type="match status" value="1"/>
</dbReference>
<dbReference type="PANTHER" id="PTHR11875">
    <property type="entry name" value="TESTIS-SPECIFIC Y-ENCODED PROTEIN"/>
    <property type="match status" value="1"/>
</dbReference>
<dbReference type="AlphaFoldDB" id="A0A7S0RMJ1"/>
<dbReference type="SUPFAM" id="SSF143113">
    <property type="entry name" value="NAP-like"/>
    <property type="match status" value="1"/>
</dbReference>
<dbReference type="EMBL" id="HBFA01031300">
    <property type="protein sequence ID" value="CAD8682061.1"/>
    <property type="molecule type" value="Transcribed_RNA"/>
</dbReference>
<evidence type="ECO:0000256" key="4">
    <source>
        <dbReference type="SAM" id="MobiDB-lite"/>
    </source>
</evidence>
<dbReference type="Pfam" id="PF00956">
    <property type="entry name" value="NAP"/>
    <property type="match status" value="1"/>
</dbReference>
<feature type="region of interest" description="Disordered" evidence="4">
    <location>
        <begin position="1"/>
        <end position="60"/>
    </location>
</feature>
<evidence type="ECO:0000256" key="3">
    <source>
        <dbReference type="RuleBase" id="RU003876"/>
    </source>
</evidence>
<feature type="region of interest" description="Disordered" evidence="4">
    <location>
        <begin position="253"/>
        <end position="344"/>
    </location>
</feature>
<sequence>MDAKRQKVEDDGEGEEEEEEAYEGEEVMDDGEEADELGEDEEGEEGEEVSEDYAEDDDRDLEEALAELQAVQDDLEKINDEASDKVLEVEQKYNEVRRPVHKQRNEVIKRIPEFWATTFANHPAIGEHLSETDKHIFTFLTELDVQDTEDVKSGYTITFKWMENPFFTDSELKKVFTFEETGTLNIEGTDIDWKKGMDPTKPAADLGGKRGREEESFFQWFYTTQQLPNGMVDEIAVTIKDDIWVSPLKYFNSEIGSDGEEYNEDEEDDEEGEEGFEEGDEEEEEFEDGDEEGEEGEEAFDEEGDEEGAEGGGEPFVTEDEEDEEEKEDGMLNDEFSDFDSNKITMSDMAAIDIGDMEDGGDDE</sequence>
<feature type="compositionally biased region" description="Acidic residues" evidence="4">
    <location>
        <begin position="10"/>
        <end position="60"/>
    </location>
</feature>
<proteinExistence type="inferred from homology"/>
<gene>
    <name evidence="5" type="ORF">POBO1169_LOCUS15742</name>
</gene>
<evidence type="ECO:0000313" key="5">
    <source>
        <dbReference type="EMBL" id="CAD8682061.1"/>
    </source>
</evidence>
<dbReference type="GO" id="GO:0000724">
    <property type="term" value="P:double-strand break repair via homologous recombination"/>
    <property type="evidence" value="ECO:0007669"/>
    <property type="project" value="UniProtKB-ARBA"/>
</dbReference>
<dbReference type="InterPro" id="IPR002164">
    <property type="entry name" value="NAP_family"/>
</dbReference>
<protein>
    <submittedName>
        <fullName evidence="5">Uncharacterized protein</fullName>
    </submittedName>
</protein>
<dbReference type="Gene3D" id="1.20.5.1500">
    <property type="match status" value="1"/>
</dbReference>
<keyword evidence="2" id="KW-0143">Chaperone</keyword>
<dbReference type="InterPro" id="IPR037231">
    <property type="entry name" value="NAP-like_sf"/>
</dbReference>
<dbReference type="GO" id="GO:0005634">
    <property type="term" value="C:nucleus"/>
    <property type="evidence" value="ECO:0007669"/>
    <property type="project" value="InterPro"/>
</dbReference>
<feature type="compositionally biased region" description="Acidic residues" evidence="4">
    <location>
        <begin position="257"/>
        <end position="309"/>
    </location>
</feature>
<accession>A0A7S0RMJ1</accession>
<evidence type="ECO:0000256" key="2">
    <source>
        <dbReference type="ARBA" id="ARBA00023186"/>
    </source>
</evidence>
<reference evidence="5" key="1">
    <citation type="submission" date="2021-01" db="EMBL/GenBank/DDBJ databases">
        <authorList>
            <person name="Corre E."/>
            <person name="Pelletier E."/>
            <person name="Niang G."/>
            <person name="Scheremetjew M."/>
            <person name="Finn R."/>
            <person name="Kale V."/>
            <person name="Holt S."/>
            <person name="Cochrane G."/>
            <person name="Meng A."/>
            <person name="Brown T."/>
            <person name="Cohen L."/>
        </authorList>
    </citation>
    <scope>NUCLEOTIDE SEQUENCE</scope>
    <source>
        <strain evidence="5">CCMP722</strain>
    </source>
</reference>
<name>A0A7S0RMJ1_9CHLO</name>
<dbReference type="GO" id="GO:0042393">
    <property type="term" value="F:histone binding"/>
    <property type="evidence" value="ECO:0007669"/>
    <property type="project" value="UniProtKB-ARBA"/>
</dbReference>
<organism evidence="5">
    <name type="scientific">Pyramimonas obovata</name>
    <dbReference type="NCBI Taxonomy" id="1411642"/>
    <lineage>
        <taxon>Eukaryota</taxon>
        <taxon>Viridiplantae</taxon>
        <taxon>Chlorophyta</taxon>
        <taxon>Pyramimonadophyceae</taxon>
        <taxon>Pyramimonadales</taxon>
        <taxon>Pyramimonadaceae</taxon>
        <taxon>Pyramimonas</taxon>
        <taxon>Pyramimonas incertae sedis</taxon>
    </lineage>
</organism>
<dbReference type="GO" id="GO:0006334">
    <property type="term" value="P:nucleosome assembly"/>
    <property type="evidence" value="ECO:0007669"/>
    <property type="project" value="InterPro"/>
</dbReference>
<evidence type="ECO:0000256" key="1">
    <source>
        <dbReference type="ARBA" id="ARBA00009947"/>
    </source>
</evidence>
<feature type="compositionally biased region" description="Acidic residues" evidence="4">
    <location>
        <begin position="317"/>
        <end position="338"/>
    </location>
</feature>
<comment type="similarity">
    <text evidence="1 3">Belongs to the nucleosome assembly protein (NAP) family.</text>
</comment>